<evidence type="ECO:0000313" key="5">
    <source>
        <dbReference type="EMBL" id="KUF16902.1"/>
    </source>
</evidence>
<name>A0A0W7X237_9ACTN</name>
<gene>
    <name evidence="5" type="ORF">AT728_23490</name>
</gene>
<dbReference type="PANTHER" id="PTHR11487:SF0">
    <property type="entry name" value="S-ACYL FATTY ACID SYNTHASE THIOESTERASE, MEDIUM CHAIN"/>
    <property type="match status" value="1"/>
</dbReference>
<comment type="similarity">
    <text evidence="1">Belongs to the thioesterase family.</text>
</comment>
<dbReference type="Proteomes" id="UP000054804">
    <property type="component" value="Unassembled WGS sequence"/>
</dbReference>
<feature type="domain" description="Thioesterase TesA-like" evidence="4">
    <location>
        <begin position="52"/>
        <end position="272"/>
    </location>
</feature>
<evidence type="ECO:0000256" key="1">
    <source>
        <dbReference type="ARBA" id="ARBA00007169"/>
    </source>
</evidence>
<dbReference type="PANTHER" id="PTHR11487">
    <property type="entry name" value="THIOESTERASE"/>
    <property type="match status" value="1"/>
</dbReference>
<keyword evidence="6" id="KW-1185">Reference proteome</keyword>
<dbReference type="Pfam" id="PF00975">
    <property type="entry name" value="Thioesterase"/>
    <property type="match status" value="1"/>
</dbReference>
<dbReference type="Gene3D" id="3.40.50.1820">
    <property type="entry name" value="alpha/beta hydrolase"/>
    <property type="match status" value="1"/>
</dbReference>
<proteinExistence type="inferred from homology"/>
<dbReference type="STRING" id="1765722.AT728_23490"/>
<comment type="caution">
    <text evidence="5">The sequence shown here is derived from an EMBL/GenBank/DDBJ whole genome shotgun (WGS) entry which is preliminary data.</text>
</comment>
<evidence type="ECO:0000256" key="2">
    <source>
        <dbReference type="ARBA" id="ARBA00022801"/>
    </source>
</evidence>
<dbReference type="RefSeq" id="WP_058848749.1">
    <property type="nucleotide sequence ID" value="NZ_LOCL01000035.1"/>
</dbReference>
<evidence type="ECO:0000256" key="3">
    <source>
        <dbReference type="SAM" id="MobiDB-lite"/>
    </source>
</evidence>
<dbReference type="InterPro" id="IPR012223">
    <property type="entry name" value="TEII"/>
</dbReference>
<evidence type="ECO:0000313" key="6">
    <source>
        <dbReference type="Proteomes" id="UP000054804"/>
    </source>
</evidence>
<dbReference type="SMART" id="SM00824">
    <property type="entry name" value="PKS_TE"/>
    <property type="match status" value="1"/>
</dbReference>
<dbReference type="InterPro" id="IPR001031">
    <property type="entry name" value="Thioesterase"/>
</dbReference>
<dbReference type="GO" id="GO:0016787">
    <property type="term" value="F:hydrolase activity"/>
    <property type="evidence" value="ECO:0007669"/>
    <property type="project" value="UniProtKB-KW"/>
</dbReference>
<protein>
    <submittedName>
        <fullName evidence="5">Oleoyl-ACP hydrolase</fullName>
    </submittedName>
</protein>
<evidence type="ECO:0000259" key="4">
    <source>
        <dbReference type="SMART" id="SM00824"/>
    </source>
</evidence>
<accession>A0A0W7X237</accession>
<organism evidence="5 6">
    <name type="scientific">Streptomyces silvensis</name>
    <dbReference type="NCBI Taxonomy" id="1765722"/>
    <lineage>
        <taxon>Bacteria</taxon>
        <taxon>Bacillati</taxon>
        <taxon>Actinomycetota</taxon>
        <taxon>Actinomycetes</taxon>
        <taxon>Kitasatosporales</taxon>
        <taxon>Streptomycetaceae</taxon>
        <taxon>Streptomyces</taxon>
    </lineage>
</organism>
<feature type="region of interest" description="Disordered" evidence="3">
    <location>
        <begin position="18"/>
        <end position="42"/>
    </location>
</feature>
<sequence length="278" mass="30163">MKRGPAAYLLDGVLMTTEPKTTSPHAGAGPASSPDRWLRRPKPRPGARTTLVCFPHAGGTASFFAPWAQLVPLDVELIAVQYPGRQDRFAERPIGTMTELADAVTAVLRAGLRPGRELILFGHSMGAALAWETALRLEAGPGPAPRHVFASGRQGPSRQHPGTIHLLPEDLFVDEIKEMGGTDPQLLDDPDMREIVLPPIRADYRLIETYTPDLTARLRCPLGVFTGDEDPEMGPEDVEAWREATTGAFTSQVLPGDHFYLAEQAEPIVSAMFGTRAG</sequence>
<dbReference type="InterPro" id="IPR029058">
    <property type="entry name" value="AB_hydrolase_fold"/>
</dbReference>
<dbReference type="InterPro" id="IPR020802">
    <property type="entry name" value="TesA-like"/>
</dbReference>
<keyword evidence="2 5" id="KW-0378">Hydrolase</keyword>
<reference evidence="5 6" key="1">
    <citation type="submission" date="2015-12" db="EMBL/GenBank/DDBJ databases">
        <title>Draft genome sequence of Streptomyces silvensis ATCC 53525, a producer of novel hormone antagonists.</title>
        <authorList>
            <person name="Johnston C.W."/>
            <person name="Li Y."/>
            <person name="Magarvey N.A."/>
        </authorList>
    </citation>
    <scope>NUCLEOTIDE SEQUENCE [LARGE SCALE GENOMIC DNA]</scope>
    <source>
        <strain evidence="5 6">ATCC 53525</strain>
    </source>
</reference>
<dbReference type="SUPFAM" id="SSF53474">
    <property type="entry name" value="alpha/beta-Hydrolases"/>
    <property type="match status" value="1"/>
</dbReference>
<dbReference type="EMBL" id="LOCL01000035">
    <property type="protein sequence ID" value="KUF16902.1"/>
    <property type="molecule type" value="Genomic_DNA"/>
</dbReference>
<dbReference type="AlphaFoldDB" id="A0A0W7X237"/>
<dbReference type="OrthoDB" id="8480037at2"/>
<dbReference type="GO" id="GO:0008610">
    <property type="term" value="P:lipid biosynthetic process"/>
    <property type="evidence" value="ECO:0007669"/>
    <property type="project" value="TreeGrafter"/>
</dbReference>